<reference evidence="3" key="1">
    <citation type="journal article" date="2020" name="Appl. Environ. Microbiol.">
        <title>Diazotrophic Anaeromyxobacter Isolates from Soils.</title>
        <authorList>
            <person name="Masuda Y."/>
            <person name="Yamanaka H."/>
            <person name="Xu Z.X."/>
            <person name="Shiratori Y."/>
            <person name="Aono T."/>
            <person name="Amachi S."/>
            <person name="Senoo K."/>
            <person name="Itoh H."/>
        </authorList>
    </citation>
    <scope>NUCLEOTIDE SEQUENCE [LARGE SCALE GENOMIC DNA]</scope>
    <source>
        <strain evidence="3">R267</strain>
    </source>
</reference>
<evidence type="ECO:0000313" key="3">
    <source>
        <dbReference type="Proteomes" id="UP000503640"/>
    </source>
</evidence>
<evidence type="ECO:0000313" key="2">
    <source>
        <dbReference type="EMBL" id="GEJ56885.1"/>
    </source>
</evidence>
<proteinExistence type="predicted"/>
<keyword evidence="1" id="KW-0732">Signal</keyword>
<feature type="signal peptide" evidence="1">
    <location>
        <begin position="1"/>
        <end position="24"/>
    </location>
</feature>
<keyword evidence="3" id="KW-1185">Reference proteome</keyword>
<name>A0A7I9VKI0_9BACT</name>
<gene>
    <name evidence="2" type="ORF">AMYX_16260</name>
</gene>
<sequence length="189" mass="19231">MRMSRLALAALAALALAQGTPAAAQERSAPNSIFAEGLGPGLLYSINIERVFADDFGLRAGFSYMSFTAGLSSSTGGTVSSASVGWFSVPVVATYLGLRSGNNILELGAGGIYTHASGSATGGGMLATRAGDVLWGTAVLGYRRQPLNGGFMFRVGVSALAGKGLGFDAKDPEKAGVVPWPYLSLGASF</sequence>
<dbReference type="Proteomes" id="UP000503640">
    <property type="component" value="Unassembled WGS sequence"/>
</dbReference>
<dbReference type="EMBL" id="BJTG01000003">
    <property type="protein sequence ID" value="GEJ56885.1"/>
    <property type="molecule type" value="Genomic_DNA"/>
</dbReference>
<protein>
    <recommendedName>
        <fullName evidence="4">Outer membrane protein beta-barrel domain-containing protein</fullName>
    </recommendedName>
</protein>
<comment type="caution">
    <text evidence="2">The sequence shown here is derived from an EMBL/GenBank/DDBJ whole genome shotgun (WGS) entry which is preliminary data.</text>
</comment>
<dbReference type="AlphaFoldDB" id="A0A7I9VKI0"/>
<evidence type="ECO:0000256" key="1">
    <source>
        <dbReference type="SAM" id="SignalP"/>
    </source>
</evidence>
<organism evidence="2 3">
    <name type="scientific">Anaeromyxobacter diazotrophicus</name>
    <dbReference type="NCBI Taxonomy" id="2590199"/>
    <lineage>
        <taxon>Bacteria</taxon>
        <taxon>Pseudomonadati</taxon>
        <taxon>Myxococcota</taxon>
        <taxon>Myxococcia</taxon>
        <taxon>Myxococcales</taxon>
        <taxon>Cystobacterineae</taxon>
        <taxon>Anaeromyxobacteraceae</taxon>
        <taxon>Anaeromyxobacter</taxon>
    </lineage>
</organism>
<evidence type="ECO:0008006" key="4">
    <source>
        <dbReference type="Google" id="ProtNLM"/>
    </source>
</evidence>
<accession>A0A7I9VKI0</accession>
<dbReference type="RefSeq" id="WP_176064353.1">
    <property type="nucleotide sequence ID" value="NZ_BJTG01000003.1"/>
</dbReference>
<feature type="chain" id="PRO_5029551320" description="Outer membrane protein beta-barrel domain-containing protein" evidence="1">
    <location>
        <begin position="25"/>
        <end position="189"/>
    </location>
</feature>